<evidence type="ECO:0000313" key="4">
    <source>
        <dbReference type="EMBL" id="MBE6083913.1"/>
    </source>
</evidence>
<protein>
    <submittedName>
        <fullName evidence="4">Zinc-ribbon domain-containing protein</fullName>
    </submittedName>
</protein>
<feature type="transmembrane region" description="Helical" evidence="2">
    <location>
        <begin position="66"/>
        <end position="86"/>
    </location>
</feature>
<evidence type="ECO:0000256" key="2">
    <source>
        <dbReference type="SAM" id="Phobius"/>
    </source>
</evidence>
<keyword evidence="2" id="KW-1133">Transmembrane helix</keyword>
<feature type="compositionally biased region" description="Low complexity" evidence="1">
    <location>
        <begin position="135"/>
        <end position="144"/>
    </location>
</feature>
<sequence>MAKFCMKCGASLEENVKFCKACGTPVGGTARNEEATQTIRMAQPQAEPIRRVKAPPRQSGNSSKGVIVAMALVIAALCGGGGYYYYQSHQTAAAENTSSKVETDDKSKDGQAKTNQTLPDGSTGNARAESAEYGVNTKTPSTNSVVSSNTELILGKIYIGQSKADALQIMGAPIKVSDPNNNGHKRYKYSDMEVVITGDVVTGFVSDTAAVSTKRGVKQGDALDKVMKEYGKPYSKSDYDGTTLYEYKFTSDLGQDCLLRFAMKNGVVDYISGRIL</sequence>
<feature type="region of interest" description="Disordered" evidence="1">
    <location>
        <begin position="94"/>
        <end position="144"/>
    </location>
</feature>
<name>A0A927WJF0_SELRU</name>
<accession>A0A927WJF0</accession>
<keyword evidence="2" id="KW-0812">Transmembrane</keyword>
<proteinExistence type="predicted"/>
<feature type="domain" description="Zinc-ribbon" evidence="3">
    <location>
        <begin position="4"/>
        <end position="26"/>
    </location>
</feature>
<dbReference type="Pfam" id="PF13240">
    <property type="entry name" value="Zn_Ribbon_1"/>
    <property type="match status" value="1"/>
</dbReference>
<feature type="compositionally biased region" description="Basic and acidic residues" evidence="1">
    <location>
        <begin position="101"/>
        <end position="111"/>
    </location>
</feature>
<comment type="caution">
    <text evidence="4">The sequence shown here is derived from an EMBL/GenBank/DDBJ whole genome shotgun (WGS) entry which is preliminary data.</text>
</comment>
<dbReference type="EMBL" id="SVCA01000001">
    <property type="protein sequence ID" value="MBE6083913.1"/>
    <property type="molecule type" value="Genomic_DNA"/>
</dbReference>
<dbReference type="RefSeq" id="WP_303667863.1">
    <property type="nucleotide sequence ID" value="NZ_SVCA01000001.1"/>
</dbReference>
<evidence type="ECO:0000313" key="5">
    <source>
        <dbReference type="Proteomes" id="UP000772151"/>
    </source>
</evidence>
<feature type="compositionally biased region" description="Polar residues" evidence="1">
    <location>
        <begin position="112"/>
        <end position="125"/>
    </location>
</feature>
<dbReference type="AlphaFoldDB" id="A0A927WJF0"/>
<keyword evidence="2" id="KW-0472">Membrane</keyword>
<reference evidence="4" key="1">
    <citation type="submission" date="2019-04" db="EMBL/GenBank/DDBJ databases">
        <title>Evolution of Biomass-Degrading Anaerobic Consortia Revealed by Metagenomics.</title>
        <authorList>
            <person name="Peng X."/>
        </authorList>
    </citation>
    <scope>NUCLEOTIDE SEQUENCE</scope>
    <source>
        <strain evidence="4">SIG242</strain>
    </source>
</reference>
<dbReference type="Proteomes" id="UP000772151">
    <property type="component" value="Unassembled WGS sequence"/>
</dbReference>
<dbReference type="InterPro" id="IPR026870">
    <property type="entry name" value="Zinc_ribbon_dom"/>
</dbReference>
<evidence type="ECO:0000256" key="1">
    <source>
        <dbReference type="SAM" id="MobiDB-lite"/>
    </source>
</evidence>
<gene>
    <name evidence="4" type="ORF">E7203_00315</name>
</gene>
<organism evidence="4 5">
    <name type="scientific">Selenomonas ruminantium</name>
    <dbReference type="NCBI Taxonomy" id="971"/>
    <lineage>
        <taxon>Bacteria</taxon>
        <taxon>Bacillati</taxon>
        <taxon>Bacillota</taxon>
        <taxon>Negativicutes</taxon>
        <taxon>Selenomonadales</taxon>
        <taxon>Selenomonadaceae</taxon>
        <taxon>Selenomonas</taxon>
    </lineage>
</organism>
<evidence type="ECO:0000259" key="3">
    <source>
        <dbReference type="Pfam" id="PF13240"/>
    </source>
</evidence>